<name>A0AAV4R8Z1_CAEEX</name>
<evidence type="ECO:0000313" key="2">
    <source>
        <dbReference type="Proteomes" id="UP001054945"/>
    </source>
</evidence>
<comment type="caution">
    <text evidence="1">The sequence shown here is derived from an EMBL/GenBank/DDBJ whole genome shotgun (WGS) entry which is preliminary data.</text>
</comment>
<sequence length="82" mass="8868">MRGRIELLKFDSCCLKFFCLSALAKLDSDNKVQILPLAASAFILKTGVVHYFPHPPPDGAGGVETGCVEAWLDKAKPSPISH</sequence>
<accession>A0AAV4R8Z1</accession>
<organism evidence="1 2">
    <name type="scientific">Caerostris extrusa</name>
    <name type="common">Bark spider</name>
    <name type="synonym">Caerostris bankana</name>
    <dbReference type="NCBI Taxonomy" id="172846"/>
    <lineage>
        <taxon>Eukaryota</taxon>
        <taxon>Metazoa</taxon>
        <taxon>Ecdysozoa</taxon>
        <taxon>Arthropoda</taxon>
        <taxon>Chelicerata</taxon>
        <taxon>Arachnida</taxon>
        <taxon>Araneae</taxon>
        <taxon>Araneomorphae</taxon>
        <taxon>Entelegynae</taxon>
        <taxon>Araneoidea</taxon>
        <taxon>Araneidae</taxon>
        <taxon>Caerostris</taxon>
    </lineage>
</organism>
<protein>
    <submittedName>
        <fullName evidence="1">Uncharacterized protein</fullName>
    </submittedName>
</protein>
<keyword evidence="2" id="KW-1185">Reference proteome</keyword>
<dbReference type="Proteomes" id="UP001054945">
    <property type="component" value="Unassembled WGS sequence"/>
</dbReference>
<evidence type="ECO:0000313" key="1">
    <source>
        <dbReference type="EMBL" id="GIY16563.1"/>
    </source>
</evidence>
<proteinExistence type="predicted"/>
<reference evidence="1 2" key="1">
    <citation type="submission" date="2021-06" db="EMBL/GenBank/DDBJ databases">
        <title>Caerostris extrusa draft genome.</title>
        <authorList>
            <person name="Kono N."/>
            <person name="Arakawa K."/>
        </authorList>
    </citation>
    <scope>NUCLEOTIDE SEQUENCE [LARGE SCALE GENOMIC DNA]</scope>
</reference>
<gene>
    <name evidence="1" type="ORF">CEXT_174011</name>
</gene>
<dbReference type="AlphaFoldDB" id="A0AAV4R8Z1"/>
<dbReference type="EMBL" id="BPLR01007391">
    <property type="protein sequence ID" value="GIY16563.1"/>
    <property type="molecule type" value="Genomic_DNA"/>
</dbReference>